<evidence type="ECO:0000256" key="1">
    <source>
        <dbReference type="SAM" id="MobiDB-lite"/>
    </source>
</evidence>
<dbReference type="InterPro" id="IPR028075">
    <property type="entry name" value="DUF4467"/>
</dbReference>
<dbReference type="AlphaFoldDB" id="A7BJA6"/>
<dbReference type="PROSITE" id="PS51257">
    <property type="entry name" value="PROKAR_LIPOPROTEIN"/>
    <property type="match status" value="1"/>
</dbReference>
<dbReference type="EMBL" id="AB304460">
    <property type="protein sequence ID" value="BAF74758.1"/>
    <property type="molecule type" value="Genomic_DNA"/>
</dbReference>
<organism evidence="3">
    <name type="scientific">Bacillus subtilis subsp. natto</name>
    <dbReference type="NCBI Taxonomy" id="86029"/>
    <lineage>
        <taxon>Bacteria</taxon>
        <taxon>Bacillati</taxon>
        <taxon>Bacillota</taxon>
        <taxon>Bacilli</taxon>
        <taxon>Bacillales</taxon>
        <taxon>Bacillaceae</taxon>
        <taxon>Bacillus</taxon>
    </lineage>
</organism>
<accession>A7BJA6</accession>
<dbReference type="Pfam" id="PF14729">
    <property type="entry name" value="DUF4467"/>
    <property type="match status" value="1"/>
</dbReference>
<evidence type="ECO:0000313" key="3">
    <source>
        <dbReference type="EMBL" id="BAF74758.1"/>
    </source>
</evidence>
<proteinExistence type="predicted"/>
<sequence>MKKEVMFILKNLFIFLSLMMMFVLTACGGSKYDDAIDDVISQYKEHKGNDTEINIKRENAIVRVYEGGKYIQFAFYMPDNSSRELTTFKYYEKIGDKYEKMTDMPGNGENDRLGLSRKTPDYEEAKGKETKLEE</sequence>
<reference evidence="3" key="1">
    <citation type="journal article" date="2007" name="Biosci. Biotechnol. Biochem.">
        <title>Determination and characterization of IS4Bsu1-insertion loci and identification of a new insertion sequence element of the IS256 family in a natto starter.</title>
        <authorList>
            <person name="Kimura K."/>
            <person name="Itoh Y."/>
        </authorList>
    </citation>
    <scope>NUCLEOTIDE SEQUENCE</scope>
    <source>
        <strain evidence="3">Miyagino</strain>
    </source>
</reference>
<gene>
    <name evidence="3" type="primary">yddJ</name>
</gene>
<feature type="domain" description="DUF4467" evidence="2">
    <location>
        <begin position="32"/>
        <end position="125"/>
    </location>
</feature>
<feature type="region of interest" description="Disordered" evidence="1">
    <location>
        <begin position="100"/>
        <end position="134"/>
    </location>
</feature>
<evidence type="ECO:0000259" key="2">
    <source>
        <dbReference type="Pfam" id="PF14729"/>
    </source>
</evidence>
<protein>
    <submittedName>
        <fullName evidence="3">Uncharacterized protein yddJ</fullName>
    </submittedName>
</protein>
<name>A7BJA6_BACNA</name>
<feature type="compositionally biased region" description="Basic and acidic residues" evidence="1">
    <location>
        <begin position="109"/>
        <end position="134"/>
    </location>
</feature>